<comment type="caution">
    <text evidence="1">The sequence shown here is derived from an EMBL/GenBank/DDBJ whole genome shotgun (WGS) entry which is preliminary data.</text>
</comment>
<keyword evidence="2" id="KW-1185">Reference proteome</keyword>
<sequence>MTAIGSKYYRILICAQRNGRQSFKQPAIINAKQSYNLVTKRAQISHNGIQQCCKLLTVNLLRDRVTRTELQYKARNFAAVKFVTKSSRKIGKRWTRRKSQGAQHLRRI</sequence>
<gene>
    <name evidence="1" type="ORF">EVAR_99567_1</name>
</gene>
<reference evidence="1 2" key="1">
    <citation type="journal article" date="2019" name="Commun. Biol.">
        <title>The bagworm genome reveals a unique fibroin gene that provides high tensile strength.</title>
        <authorList>
            <person name="Kono N."/>
            <person name="Nakamura H."/>
            <person name="Ohtoshi R."/>
            <person name="Tomita M."/>
            <person name="Numata K."/>
            <person name="Arakawa K."/>
        </authorList>
    </citation>
    <scope>NUCLEOTIDE SEQUENCE [LARGE SCALE GENOMIC DNA]</scope>
</reference>
<protein>
    <submittedName>
        <fullName evidence="1">Uncharacterized protein</fullName>
    </submittedName>
</protein>
<proteinExistence type="predicted"/>
<accession>A0A4C1YWK0</accession>
<dbReference type="Proteomes" id="UP000299102">
    <property type="component" value="Unassembled WGS sequence"/>
</dbReference>
<evidence type="ECO:0000313" key="1">
    <source>
        <dbReference type="EMBL" id="GBP79343.1"/>
    </source>
</evidence>
<organism evidence="1 2">
    <name type="scientific">Eumeta variegata</name>
    <name type="common">Bagworm moth</name>
    <name type="synonym">Eumeta japonica</name>
    <dbReference type="NCBI Taxonomy" id="151549"/>
    <lineage>
        <taxon>Eukaryota</taxon>
        <taxon>Metazoa</taxon>
        <taxon>Ecdysozoa</taxon>
        <taxon>Arthropoda</taxon>
        <taxon>Hexapoda</taxon>
        <taxon>Insecta</taxon>
        <taxon>Pterygota</taxon>
        <taxon>Neoptera</taxon>
        <taxon>Endopterygota</taxon>
        <taxon>Lepidoptera</taxon>
        <taxon>Glossata</taxon>
        <taxon>Ditrysia</taxon>
        <taxon>Tineoidea</taxon>
        <taxon>Psychidae</taxon>
        <taxon>Oiketicinae</taxon>
        <taxon>Eumeta</taxon>
    </lineage>
</organism>
<name>A0A4C1YWK0_EUMVA</name>
<dbReference type="EMBL" id="BGZK01001410">
    <property type="protein sequence ID" value="GBP79343.1"/>
    <property type="molecule type" value="Genomic_DNA"/>
</dbReference>
<dbReference type="AlphaFoldDB" id="A0A4C1YWK0"/>
<evidence type="ECO:0000313" key="2">
    <source>
        <dbReference type="Proteomes" id="UP000299102"/>
    </source>
</evidence>